<dbReference type="AlphaFoldDB" id="A0A5B7D2C6"/>
<organism evidence="2 3">
    <name type="scientific">Portunus trituberculatus</name>
    <name type="common">Swimming crab</name>
    <name type="synonym">Neptunus trituberculatus</name>
    <dbReference type="NCBI Taxonomy" id="210409"/>
    <lineage>
        <taxon>Eukaryota</taxon>
        <taxon>Metazoa</taxon>
        <taxon>Ecdysozoa</taxon>
        <taxon>Arthropoda</taxon>
        <taxon>Crustacea</taxon>
        <taxon>Multicrustacea</taxon>
        <taxon>Malacostraca</taxon>
        <taxon>Eumalacostraca</taxon>
        <taxon>Eucarida</taxon>
        <taxon>Decapoda</taxon>
        <taxon>Pleocyemata</taxon>
        <taxon>Brachyura</taxon>
        <taxon>Eubrachyura</taxon>
        <taxon>Portunoidea</taxon>
        <taxon>Portunidae</taxon>
        <taxon>Portuninae</taxon>
        <taxon>Portunus</taxon>
    </lineage>
</organism>
<evidence type="ECO:0000313" key="2">
    <source>
        <dbReference type="EMBL" id="MPC15830.1"/>
    </source>
</evidence>
<dbReference type="Proteomes" id="UP000324222">
    <property type="component" value="Unassembled WGS sequence"/>
</dbReference>
<name>A0A5B7D2C6_PORTR</name>
<reference evidence="2 3" key="1">
    <citation type="submission" date="2019-05" db="EMBL/GenBank/DDBJ databases">
        <title>Another draft genome of Portunus trituberculatus and its Hox gene families provides insights of decapod evolution.</title>
        <authorList>
            <person name="Jeong J.-H."/>
            <person name="Song I."/>
            <person name="Kim S."/>
            <person name="Choi T."/>
            <person name="Kim D."/>
            <person name="Ryu S."/>
            <person name="Kim W."/>
        </authorList>
    </citation>
    <scope>NUCLEOTIDE SEQUENCE [LARGE SCALE GENOMIC DNA]</scope>
    <source>
        <tissue evidence="2">Muscle</tissue>
    </source>
</reference>
<dbReference type="EMBL" id="VSRR010000457">
    <property type="protein sequence ID" value="MPC15830.1"/>
    <property type="molecule type" value="Genomic_DNA"/>
</dbReference>
<gene>
    <name evidence="2" type="ORF">E2C01_008633</name>
</gene>
<evidence type="ECO:0000313" key="3">
    <source>
        <dbReference type="Proteomes" id="UP000324222"/>
    </source>
</evidence>
<protein>
    <submittedName>
        <fullName evidence="2">Uncharacterized protein</fullName>
    </submittedName>
</protein>
<comment type="caution">
    <text evidence="2">The sequence shown here is derived from an EMBL/GenBank/DDBJ whole genome shotgun (WGS) entry which is preliminary data.</text>
</comment>
<keyword evidence="3" id="KW-1185">Reference proteome</keyword>
<feature type="compositionally biased region" description="Low complexity" evidence="1">
    <location>
        <begin position="46"/>
        <end position="55"/>
    </location>
</feature>
<evidence type="ECO:0000256" key="1">
    <source>
        <dbReference type="SAM" id="MobiDB-lite"/>
    </source>
</evidence>
<sequence length="82" mass="9202">MIDFCLTCDVWDWNSGNPPPRRPHQAPCPRTPPLQHNSRPQHFSEEGCISSSIEGLRQSGTRREVTVASEVKARQASSSQEE</sequence>
<feature type="region of interest" description="Disordered" evidence="1">
    <location>
        <begin position="16"/>
        <end position="82"/>
    </location>
</feature>
<accession>A0A5B7D2C6</accession>
<proteinExistence type="predicted"/>